<evidence type="ECO:0000256" key="1">
    <source>
        <dbReference type="SAM" id="Phobius"/>
    </source>
</evidence>
<name>A0A517QJ26_9PLAN</name>
<dbReference type="Proteomes" id="UP000315724">
    <property type="component" value="Chromosome"/>
</dbReference>
<dbReference type="InterPro" id="IPR011453">
    <property type="entry name" value="DUF1559"/>
</dbReference>
<feature type="transmembrane region" description="Helical" evidence="1">
    <location>
        <begin position="12"/>
        <end position="36"/>
    </location>
</feature>
<dbReference type="Pfam" id="PF07963">
    <property type="entry name" value="N_methyl"/>
    <property type="match status" value="1"/>
</dbReference>
<dbReference type="KEGG" id="tpol:Mal48_08870"/>
<dbReference type="PANTHER" id="PTHR30093">
    <property type="entry name" value="GENERAL SECRETION PATHWAY PROTEIN G"/>
    <property type="match status" value="1"/>
</dbReference>
<organism evidence="3 4">
    <name type="scientific">Thalassoglobus polymorphus</name>
    <dbReference type="NCBI Taxonomy" id="2527994"/>
    <lineage>
        <taxon>Bacteria</taxon>
        <taxon>Pseudomonadati</taxon>
        <taxon>Planctomycetota</taxon>
        <taxon>Planctomycetia</taxon>
        <taxon>Planctomycetales</taxon>
        <taxon>Planctomycetaceae</taxon>
        <taxon>Thalassoglobus</taxon>
    </lineage>
</organism>
<evidence type="ECO:0000259" key="2">
    <source>
        <dbReference type="Pfam" id="PF07596"/>
    </source>
</evidence>
<dbReference type="EMBL" id="CP036267">
    <property type="protein sequence ID" value="QDT31652.1"/>
    <property type="molecule type" value="Genomic_DNA"/>
</dbReference>
<dbReference type="Pfam" id="PF07596">
    <property type="entry name" value="SBP_bac_10"/>
    <property type="match status" value="1"/>
</dbReference>
<dbReference type="InterPro" id="IPR027558">
    <property type="entry name" value="Pre_pil_HX9DG_C"/>
</dbReference>
<dbReference type="SUPFAM" id="SSF54523">
    <property type="entry name" value="Pili subunits"/>
    <property type="match status" value="1"/>
</dbReference>
<protein>
    <submittedName>
        <fullName evidence="3">Type II secretion system protein G</fullName>
    </submittedName>
</protein>
<dbReference type="NCBIfam" id="TIGR02532">
    <property type="entry name" value="IV_pilin_GFxxxE"/>
    <property type="match status" value="1"/>
</dbReference>
<dbReference type="PROSITE" id="PS00409">
    <property type="entry name" value="PROKAR_NTER_METHYL"/>
    <property type="match status" value="1"/>
</dbReference>
<dbReference type="RefSeq" id="WP_145196389.1">
    <property type="nucleotide sequence ID" value="NZ_CP036267.1"/>
</dbReference>
<dbReference type="AlphaFoldDB" id="A0A517QJ26"/>
<dbReference type="InterPro" id="IPR012902">
    <property type="entry name" value="N_methyl_site"/>
</dbReference>
<dbReference type="Gene3D" id="3.30.700.10">
    <property type="entry name" value="Glycoprotein, Type 4 Pilin"/>
    <property type="match status" value="1"/>
</dbReference>
<keyword evidence="1" id="KW-0472">Membrane</keyword>
<sequence length="310" mass="33964">MRTSSKRRPSSGFTLIELLVVIAIIAILVALLLPAVQQAREAARRTSCRNNLKQIGIAIHNYHDVYSQFPNANTGGMSYSSLEGSSLFTSILPMVEQASAYQQYDFNQGNSAPANQEVVGQMLPFYLCPTSPLRRPVPGCDSDNGRAPGNYAVSIGTKDFNQYWSFYGMPRPNLDGAIVYTDSSPGKTKFRDFTDGTSNTIMIGETAYNLPDYVFSSGDCMGQPRYSFTYWSNPFPGSTAATTEYDFNPHDFADDGIFDSNWTRSFRSDHVGGVHFAFADGSVHFLSENIDAGLLDSLATRGGGEVVSDF</sequence>
<feature type="domain" description="DUF1559" evidence="2">
    <location>
        <begin position="37"/>
        <end position="292"/>
    </location>
</feature>
<accession>A0A517QJ26</accession>
<dbReference type="PANTHER" id="PTHR30093:SF2">
    <property type="entry name" value="TYPE II SECRETION SYSTEM PROTEIN H"/>
    <property type="match status" value="1"/>
</dbReference>
<gene>
    <name evidence="3" type="primary">xcpT_9</name>
    <name evidence="3" type="ORF">Mal48_08870</name>
</gene>
<dbReference type="NCBIfam" id="TIGR04294">
    <property type="entry name" value="pre_pil_HX9DG"/>
    <property type="match status" value="1"/>
</dbReference>
<reference evidence="3 4" key="1">
    <citation type="submission" date="2019-02" db="EMBL/GenBank/DDBJ databases">
        <title>Deep-cultivation of Planctomycetes and their phenomic and genomic characterization uncovers novel biology.</title>
        <authorList>
            <person name="Wiegand S."/>
            <person name="Jogler M."/>
            <person name="Boedeker C."/>
            <person name="Pinto D."/>
            <person name="Vollmers J."/>
            <person name="Rivas-Marin E."/>
            <person name="Kohn T."/>
            <person name="Peeters S.H."/>
            <person name="Heuer A."/>
            <person name="Rast P."/>
            <person name="Oberbeckmann S."/>
            <person name="Bunk B."/>
            <person name="Jeske O."/>
            <person name="Meyerdierks A."/>
            <person name="Storesund J.E."/>
            <person name="Kallscheuer N."/>
            <person name="Luecker S."/>
            <person name="Lage O.M."/>
            <person name="Pohl T."/>
            <person name="Merkel B.J."/>
            <person name="Hornburger P."/>
            <person name="Mueller R.-W."/>
            <person name="Bruemmer F."/>
            <person name="Labrenz M."/>
            <person name="Spormann A.M."/>
            <person name="Op den Camp H."/>
            <person name="Overmann J."/>
            <person name="Amann R."/>
            <person name="Jetten M.S.M."/>
            <person name="Mascher T."/>
            <person name="Medema M.H."/>
            <person name="Devos D.P."/>
            <person name="Kaster A.-K."/>
            <person name="Ovreas L."/>
            <person name="Rohde M."/>
            <person name="Galperin M.Y."/>
            <person name="Jogler C."/>
        </authorList>
    </citation>
    <scope>NUCLEOTIDE SEQUENCE [LARGE SCALE GENOMIC DNA]</scope>
    <source>
        <strain evidence="3 4">Mal48</strain>
    </source>
</reference>
<dbReference type="OrthoDB" id="263324at2"/>
<dbReference type="InterPro" id="IPR045584">
    <property type="entry name" value="Pilin-like"/>
</dbReference>
<keyword evidence="1" id="KW-1133">Transmembrane helix</keyword>
<keyword evidence="4" id="KW-1185">Reference proteome</keyword>
<keyword evidence="1" id="KW-0812">Transmembrane</keyword>
<evidence type="ECO:0000313" key="4">
    <source>
        <dbReference type="Proteomes" id="UP000315724"/>
    </source>
</evidence>
<evidence type="ECO:0000313" key="3">
    <source>
        <dbReference type="EMBL" id="QDT31652.1"/>
    </source>
</evidence>
<proteinExistence type="predicted"/>